<proteinExistence type="predicted"/>
<gene>
    <name evidence="1" type="ORF">LZC95_32070</name>
</gene>
<organism evidence="1 2">
    <name type="scientific">Pendulispora brunnea</name>
    <dbReference type="NCBI Taxonomy" id="2905690"/>
    <lineage>
        <taxon>Bacteria</taxon>
        <taxon>Pseudomonadati</taxon>
        <taxon>Myxococcota</taxon>
        <taxon>Myxococcia</taxon>
        <taxon>Myxococcales</taxon>
        <taxon>Sorangiineae</taxon>
        <taxon>Pendulisporaceae</taxon>
        <taxon>Pendulispora</taxon>
    </lineage>
</organism>
<name>A0ABZ2JX47_9BACT</name>
<keyword evidence="2" id="KW-1185">Reference proteome</keyword>
<reference evidence="1 2" key="1">
    <citation type="submission" date="2021-12" db="EMBL/GenBank/DDBJ databases">
        <title>Discovery of the Pendulisporaceae a myxobacterial family with distinct sporulation behavior and unique specialized metabolism.</title>
        <authorList>
            <person name="Garcia R."/>
            <person name="Popoff A."/>
            <person name="Bader C.D."/>
            <person name="Loehr J."/>
            <person name="Walesch S."/>
            <person name="Walt C."/>
            <person name="Boldt J."/>
            <person name="Bunk B."/>
            <person name="Haeckl F.J.F.P.J."/>
            <person name="Gunesch A.P."/>
            <person name="Birkelbach J."/>
            <person name="Nuebel U."/>
            <person name="Pietschmann T."/>
            <person name="Bach T."/>
            <person name="Mueller R."/>
        </authorList>
    </citation>
    <scope>NUCLEOTIDE SEQUENCE [LARGE SCALE GENOMIC DNA]</scope>
    <source>
        <strain evidence="1 2">MSr12523</strain>
    </source>
</reference>
<accession>A0ABZ2JX47</accession>
<sequence>MEPKNRAAFSQRYSATDGIIFVSYPPGFHLATRREIATMFDQVVEFWQSKCRGRKVYYVVDYTNYTTNLAENDFYVTQVKRVIDQCAITIVRFGGDPLTRTGSRLRGMKLHVPTNLYSTKDEALAIVHALREGRLTVGQNT</sequence>
<evidence type="ECO:0000313" key="2">
    <source>
        <dbReference type="Proteomes" id="UP001379533"/>
    </source>
</evidence>
<dbReference type="RefSeq" id="WP_394841699.1">
    <property type="nucleotide sequence ID" value="NZ_CP089982.1"/>
</dbReference>
<dbReference type="EMBL" id="CP089982">
    <property type="protein sequence ID" value="WXA91078.1"/>
    <property type="molecule type" value="Genomic_DNA"/>
</dbReference>
<dbReference type="Proteomes" id="UP001379533">
    <property type="component" value="Chromosome"/>
</dbReference>
<evidence type="ECO:0000313" key="1">
    <source>
        <dbReference type="EMBL" id="WXA91078.1"/>
    </source>
</evidence>
<protein>
    <submittedName>
        <fullName evidence="1">Uncharacterized protein</fullName>
    </submittedName>
</protein>